<feature type="domain" description="Integrase catalytic" evidence="1">
    <location>
        <begin position="55"/>
        <end position="100"/>
    </location>
</feature>
<protein>
    <recommendedName>
        <fullName evidence="1">Integrase catalytic domain-containing protein</fullName>
    </recommendedName>
</protein>
<dbReference type="AlphaFoldDB" id="A0A0C2IQN8"/>
<dbReference type="Gene3D" id="3.30.420.10">
    <property type="entry name" value="Ribonuclease H-like superfamily/Ribonuclease H"/>
    <property type="match status" value="1"/>
</dbReference>
<proteinExistence type="predicted"/>
<dbReference type="Proteomes" id="UP000031668">
    <property type="component" value="Unassembled WGS sequence"/>
</dbReference>
<dbReference type="InterPro" id="IPR036397">
    <property type="entry name" value="RNaseH_sf"/>
</dbReference>
<dbReference type="InterPro" id="IPR012337">
    <property type="entry name" value="RNaseH-like_sf"/>
</dbReference>
<evidence type="ECO:0000313" key="2">
    <source>
        <dbReference type="EMBL" id="KII67769.1"/>
    </source>
</evidence>
<comment type="caution">
    <text evidence="2">The sequence shown here is derived from an EMBL/GenBank/DDBJ whole genome shotgun (WGS) entry which is preliminary data.</text>
</comment>
<dbReference type="GO" id="GO:0015074">
    <property type="term" value="P:DNA integration"/>
    <property type="evidence" value="ECO:0007669"/>
    <property type="project" value="InterPro"/>
</dbReference>
<sequence length="156" mass="17779">MGEDIERHVKSWESCKRNGPNIADPITSHSYLTSHGIACTSILLKKCLLRFVILKVMVADNGPLFKSDKFSRFFKDQGIKHVLTTPYHTRSNVMAERSIKDEAIYTKPNVGWLWKIVQIDESMISRAMHNRGYNLLRPQSLVLRSVGGYVTSNVLD</sequence>
<dbReference type="EMBL" id="JWZT01003091">
    <property type="protein sequence ID" value="KII67769.1"/>
    <property type="molecule type" value="Genomic_DNA"/>
</dbReference>
<dbReference type="GO" id="GO:0003676">
    <property type="term" value="F:nucleic acid binding"/>
    <property type="evidence" value="ECO:0007669"/>
    <property type="project" value="InterPro"/>
</dbReference>
<reference evidence="2 3" key="1">
    <citation type="journal article" date="2014" name="Genome Biol. Evol.">
        <title>The genome of the myxosporean Thelohanellus kitauei shows adaptations to nutrient acquisition within its fish host.</title>
        <authorList>
            <person name="Yang Y."/>
            <person name="Xiong J."/>
            <person name="Zhou Z."/>
            <person name="Huo F."/>
            <person name="Miao W."/>
            <person name="Ran C."/>
            <person name="Liu Y."/>
            <person name="Zhang J."/>
            <person name="Feng J."/>
            <person name="Wang M."/>
            <person name="Wang M."/>
            <person name="Wang L."/>
            <person name="Yao B."/>
        </authorList>
    </citation>
    <scope>NUCLEOTIDE SEQUENCE [LARGE SCALE GENOMIC DNA]</scope>
    <source>
        <strain evidence="2">Wuqing</strain>
    </source>
</reference>
<dbReference type="OrthoDB" id="5982225at2759"/>
<evidence type="ECO:0000259" key="1">
    <source>
        <dbReference type="PROSITE" id="PS50994"/>
    </source>
</evidence>
<dbReference type="InterPro" id="IPR001584">
    <property type="entry name" value="Integrase_cat-core"/>
</dbReference>
<name>A0A0C2IQN8_THEKT</name>
<dbReference type="SUPFAM" id="SSF53098">
    <property type="entry name" value="Ribonuclease H-like"/>
    <property type="match status" value="1"/>
</dbReference>
<dbReference type="PROSITE" id="PS50994">
    <property type="entry name" value="INTEGRASE"/>
    <property type="match status" value="1"/>
</dbReference>
<evidence type="ECO:0000313" key="3">
    <source>
        <dbReference type="Proteomes" id="UP000031668"/>
    </source>
</evidence>
<organism evidence="2 3">
    <name type="scientific">Thelohanellus kitauei</name>
    <name type="common">Myxosporean</name>
    <dbReference type="NCBI Taxonomy" id="669202"/>
    <lineage>
        <taxon>Eukaryota</taxon>
        <taxon>Metazoa</taxon>
        <taxon>Cnidaria</taxon>
        <taxon>Myxozoa</taxon>
        <taxon>Myxosporea</taxon>
        <taxon>Bivalvulida</taxon>
        <taxon>Platysporina</taxon>
        <taxon>Myxobolidae</taxon>
        <taxon>Thelohanellus</taxon>
    </lineage>
</organism>
<keyword evidence="3" id="KW-1185">Reference proteome</keyword>
<gene>
    <name evidence="2" type="ORF">RF11_00335</name>
</gene>
<accession>A0A0C2IQN8</accession>